<gene>
    <name evidence="4" type="ORF">SAMN04489717_2471</name>
</gene>
<proteinExistence type="predicted"/>
<dbReference type="RefSeq" id="WP_092653368.1">
    <property type="nucleotide sequence ID" value="NZ_LT629732.1"/>
</dbReference>
<dbReference type="SUPFAM" id="SSF53448">
    <property type="entry name" value="Nucleotide-diphospho-sugar transferases"/>
    <property type="match status" value="1"/>
</dbReference>
<reference evidence="4 5" key="1">
    <citation type="submission" date="2016-10" db="EMBL/GenBank/DDBJ databases">
        <authorList>
            <person name="de Groot N.N."/>
        </authorList>
    </citation>
    <scope>NUCLEOTIDE SEQUENCE [LARGE SCALE GENOMIC DNA]</scope>
    <source>
        <strain evidence="4 5">DSM 22024</strain>
    </source>
</reference>
<evidence type="ECO:0000313" key="4">
    <source>
        <dbReference type="EMBL" id="SDS36840.1"/>
    </source>
</evidence>
<dbReference type="Proteomes" id="UP000198983">
    <property type="component" value="Chromosome I"/>
</dbReference>
<evidence type="ECO:0000259" key="3">
    <source>
        <dbReference type="Pfam" id="PF00535"/>
    </source>
</evidence>
<dbReference type="STRING" id="117157.SAMN04489717_2471"/>
<dbReference type="OrthoDB" id="9771846at2"/>
<dbReference type="NCBIfam" id="TIGR00696">
    <property type="entry name" value="wecG_tagA_cpsF"/>
    <property type="match status" value="1"/>
</dbReference>
<evidence type="ECO:0000256" key="2">
    <source>
        <dbReference type="ARBA" id="ARBA00022679"/>
    </source>
</evidence>
<dbReference type="InterPro" id="IPR001173">
    <property type="entry name" value="Glyco_trans_2-like"/>
</dbReference>
<dbReference type="AlphaFoldDB" id="A0A1H1RMA5"/>
<dbReference type="Gene3D" id="3.90.550.10">
    <property type="entry name" value="Spore Coat Polysaccharide Biosynthesis Protein SpsA, Chain A"/>
    <property type="match status" value="1"/>
</dbReference>
<dbReference type="CDD" id="cd06533">
    <property type="entry name" value="Glyco_transf_WecG_TagA"/>
    <property type="match status" value="1"/>
</dbReference>
<dbReference type="PANTHER" id="PTHR34136">
    <property type="match status" value="1"/>
</dbReference>
<dbReference type="Pfam" id="PF00535">
    <property type="entry name" value="Glycos_transf_2"/>
    <property type="match status" value="1"/>
</dbReference>
<sequence length="619" mass="68423">MSAEPIVKIRTLRRVEHRSRPLPSSWPRVQLAGVTTDLLDENDAVSLIIDHAVTPHEDVLAVVSANLDHLHHFGSGRTSARLQRQRVINLSIDGRVEWLTLLDGAPLVRRAGELTGRLWPRLAGSDMIWPLLDEAERRGLSVGFLGGSPETHEALAPVMAERWPRLRVGGYWAPTRSQLGDEDAAASLTRDIRAAGVDILAVCLGKPRQERWIATHAHESGASVCLAFGAVVDFLAGRVNRAPGWIADHGLEWAWRLANEPRRLTRRYLIQGPPAYVSLRRDSYVKMATTYFSEPAMSKHPVLPRTTPTGEFSPAHSHVDVAVIAVTHNSADDIEPLISSVRRQLDDQSMRMIVVDNASTDDTVSRLSRHPDVIAVATGANPGYAGGINVALEYARPADAVLIVNPDLELAPGSVRTLRERLARPGVGVVLPRLLEANGELYASIRREPSLPRVVGDSLFGERLRGRSGLFSEIELDPRRYRQPHAIDWGTGAAMLVDADLASKVGRWDESYFLYSEEVDFLRRVREMGAEVWFEPDATMQHRRGGSGVSDRLEALLAVNKVRYYEAWHGAAPAAAFRVTLVLASLLRLSQKRHRASLRYLIDRSSWSDLVAGIRGAGQ</sequence>
<name>A0A1H1RMA5_9ACTN</name>
<feature type="domain" description="Glycosyltransferase 2-like" evidence="3">
    <location>
        <begin position="323"/>
        <end position="449"/>
    </location>
</feature>
<protein>
    <submittedName>
        <fullName evidence="4">Polymer biosynthesis protein, WecB/TagA/CpsF family</fullName>
    </submittedName>
</protein>
<dbReference type="EMBL" id="LT629732">
    <property type="protein sequence ID" value="SDS36840.1"/>
    <property type="molecule type" value="Genomic_DNA"/>
</dbReference>
<keyword evidence="1" id="KW-0328">Glycosyltransferase</keyword>
<evidence type="ECO:0000256" key="1">
    <source>
        <dbReference type="ARBA" id="ARBA00022676"/>
    </source>
</evidence>
<dbReference type="PANTHER" id="PTHR34136:SF1">
    <property type="entry name" value="UDP-N-ACETYL-D-MANNOSAMINURONIC ACID TRANSFERASE"/>
    <property type="match status" value="1"/>
</dbReference>
<evidence type="ECO:0000313" key="5">
    <source>
        <dbReference type="Proteomes" id="UP000198983"/>
    </source>
</evidence>
<dbReference type="GO" id="GO:0016758">
    <property type="term" value="F:hexosyltransferase activity"/>
    <property type="evidence" value="ECO:0007669"/>
    <property type="project" value="TreeGrafter"/>
</dbReference>
<organism evidence="4 5">
    <name type="scientific">Actinopolymorpha singaporensis</name>
    <dbReference type="NCBI Taxonomy" id="117157"/>
    <lineage>
        <taxon>Bacteria</taxon>
        <taxon>Bacillati</taxon>
        <taxon>Actinomycetota</taxon>
        <taxon>Actinomycetes</taxon>
        <taxon>Propionibacteriales</taxon>
        <taxon>Actinopolymorphaceae</taxon>
        <taxon>Actinopolymorpha</taxon>
    </lineage>
</organism>
<keyword evidence="2" id="KW-0808">Transferase</keyword>
<accession>A0A1H1RMA5</accession>
<dbReference type="Pfam" id="PF03808">
    <property type="entry name" value="Glyco_tran_WecG"/>
    <property type="match status" value="1"/>
</dbReference>
<dbReference type="InterPro" id="IPR004629">
    <property type="entry name" value="WecG_TagA_CpsF"/>
</dbReference>
<keyword evidence="5" id="KW-1185">Reference proteome</keyword>
<dbReference type="InterPro" id="IPR029044">
    <property type="entry name" value="Nucleotide-diphossugar_trans"/>
</dbReference>